<dbReference type="EMBL" id="KV417497">
    <property type="protein sequence ID" value="KZP29710.1"/>
    <property type="molecule type" value="Genomic_DNA"/>
</dbReference>
<dbReference type="AlphaFoldDB" id="A0A166SQF0"/>
<name>A0A166SQF0_9AGAM</name>
<keyword evidence="2" id="KW-1185">Reference proteome</keyword>
<evidence type="ECO:0000313" key="2">
    <source>
        <dbReference type="Proteomes" id="UP000076532"/>
    </source>
</evidence>
<proteinExistence type="predicted"/>
<reference evidence="1 2" key="1">
    <citation type="journal article" date="2016" name="Mol. Biol. Evol.">
        <title>Comparative Genomics of Early-Diverging Mushroom-Forming Fungi Provides Insights into the Origins of Lignocellulose Decay Capabilities.</title>
        <authorList>
            <person name="Nagy L.G."/>
            <person name="Riley R."/>
            <person name="Tritt A."/>
            <person name="Adam C."/>
            <person name="Daum C."/>
            <person name="Floudas D."/>
            <person name="Sun H."/>
            <person name="Yadav J.S."/>
            <person name="Pangilinan J."/>
            <person name="Larsson K.H."/>
            <person name="Matsuura K."/>
            <person name="Barry K."/>
            <person name="Labutti K."/>
            <person name="Kuo R."/>
            <person name="Ohm R.A."/>
            <person name="Bhattacharya S.S."/>
            <person name="Shirouzu T."/>
            <person name="Yoshinaga Y."/>
            <person name="Martin F.M."/>
            <person name="Grigoriev I.V."/>
            <person name="Hibbett D.S."/>
        </authorList>
    </citation>
    <scope>NUCLEOTIDE SEQUENCE [LARGE SCALE GENOMIC DNA]</scope>
    <source>
        <strain evidence="1 2">CBS 109695</strain>
    </source>
</reference>
<evidence type="ECO:0000313" key="1">
    <source>
        <dbReference type="EMBL" id="KZP29710.1"/>
    </source>
</evidence>
<dbReference type="Proteomes" id="UP000076532">
    <property type="component" value="Unassembled WGS sequence"/>
</dbReference>
<protein>
    <submittedName>
        <fullName evidence="1">Uncharacterized protein</fullName>
    </submittedName>
</protein>
<feature type="non-terminal residue" evidence="1">
    <location>
        <position position="52"/>
    </location>
</feature>
<sequence>MSYDIPLLHCSSYAIFCSINAQPGGSEITRAAAILILMPSSSYPVHLRHGHS</sequence>
<gene>
    <name evidence="1" type="ORF">FIBSPDRAFT_851324</name>
</gene>
<accession>A0A166SQF0</accession>
<organism evidence="1 2">
    <name type="scientific">Athelia psychrophila</name>
    <dbReference type="NCBI Taxonomy" id="1759441"/>
    <lineage>
        <taxon>Eukaryota</taxon>
        <taxon>Fungi</taxon>
        <taxon>Dikarya</taxon>
        <taxon>Basidiomycota</taxon>
        <taxon>Agaricomycotina</taxon>
        <taxon>Agaricomycetes</taxon>
        <taxon>Agaricomycetidae</taxon>
        <taxon>Atheliales</taxon>
        <taxon>Atheliaceae</taxon>
        <taxon>Athelia</taxon>
    </lineage>
</organism>